<gene>
    <name evidence="1" type="ORF">G6W56_10750</name>
</gene>
<proteinExistence type="predicted"/>
<dbReference type="Proteomes" id="UP000556843">
    <property type="component" value="Unassembled WGS sequence"/>
</dbReference>
<organism evidence="1 2">
    <name type="scientific">Streptomyces fungicidicus</name>
    <dbReference type="NCBI Taxonomy" id="68203"/>
    <lineage>
        <taxon>Bacteria</taxon>
        <taxon>Bacillati</taxon>
        <taxon>Actinomycetota</taxon>
        <taxon>Actinomycetes</taxon>
        <taxon>Kitasatosporales</taxon>
        <taxon>Streptomycetaceae</taxon>
        <taxon>Streptomyces</taxon>
    </lineage>
</organism>
<reference evidence="1" key="1">
    <citation type="submission" date="2020-03" db="EMBL/GenBank/DDBJ databases">
        <title>Complete genome sequence of sixteen Streptomyces strains facilitates identification of candidate genes involved in plant growth-promotion in grain legumes and cereals.</title>
        <authorList>
            <person name="Gopalakrishnan S."/>
            <person name="Thakur V."/>
            <person name="Saxena R."/>
            <person name="Vadlamudi S."/>
            <person name="Purohit S."/>
            <person name="Kumar V."/>
            <person name="Rathore A."/>
            <person name="Chitikineni A."/>
            <person name="Varshney R.K."/>
        </authorList>
    </citation>
    <scope>NUCLEOTIDE SEQUENCE</scope>
    <source>
        <strain evidence="1">CAI-93</strain>
    </source>
</reference>
<comment type="caution">
    <text evidence="1">The sequence shown here is derived from an EMBL/GenBank/DDBJ whole genome shotgun (WGS) entry which is preliminary data.</text>
</comment>
<evidence type="ECO:0000313" key="2">
    <source>
        <dbReference type="Proteomes" id="UP000556843"/>
    </source>
</evidence>
<accession>A0ACC7XY79</accession>
<sequence length="120" mass="11789">MDDRATGEDVHVLAEAGLPGDAAEHRLVATLARRVPAAGDGPEAGLAGAGDRVPGGPGAGPVVPAAGPWALHGGSSISRTDLATLRRRVWHASPSAARPALSAARPPAPATARPPPPASG</sequence>
<name>A0ACC7XY79_9ACTN</name>
<evidence type="ECO:0000313" key="1">
    <source>
        <dbReference type="EMBL" id="NUV74637.1"/>
    </source>
</evidence>
<protein>
    <submittedName>
        <fullName evidence="1">Uncharacterized protein</fullName>
    </submittedName>
</protein>
<dbReference type="EMBL" id="JAANNW010000007">
    <property type="protein sequence ID" value="NUV74637.1"/>
    <property type="molecule type" value="Genomic_DNA"/>
</dbReference>
<keyword evidence="2" id="KW-1185">Reference proteome</keyword>